<dbReference type="PANTHER" id="PTHR45348">
    <property type="entry name" value="HYPOTHETICAL OXIDOREDUCTASE (EUROFUNG)"/>
    <property type="match status" value="1"/>
</dbReference>
<dbReference type="GeneID" id="81599536"/>
<evidence type="ECO:0000256" key="1">
    <source>
        <dbReference type="ARBA" id="ARBA00008072"/>
    </source>
</evidence>
<dbReference type="Gene3D" id="3.40.50.720">
    <property type="entry name" value="NAD(P)-binding Rossmann-like Domain"/>
    <property type="match status" value="1"/>
</dbReference>
<dbReference type="Gene3D" id="3.90.180.10">
    <property type="entry name" value="Medium-chain alcohol dehydrogenases, catalytic domain"/>
    <property type="match status" value="1"/>
</dbReference>
<feature type="domain" description="Enoyl reductase (ER)" evidence="3">
    <location>
        <begin position="8"/>
        <end position="356"/>
    </location>
</feature>
<dbReference type="SMART" id="SM00829">
    <property type="entry name" value="PKS_ER"/>
    <property type="match status" value="1"/>
</dbReference>
<organism evidence="4 5">
    <name type="scientific">Penicillium daleae</name>
    <dbReference type="NCBI Taxonomy" id="63821"/>
    <lineage>
        <taxon>Eukaryota</taxon>
        <taxon>Fungi</taxon>
        <taxon>Dikarya</taxon>
        <taxon>Ascomycota</taxon>
        <taxon>Pezizomycotina</taxon>
        <taxon>Eurotiomycetes</taxon>
        <taxon>Eurotiomycetidae</taxon>
        <taxon>Eurotiales</taxon>
        <taxon>Aspergillaceae</taxon>
        <taxon>Penicillium</taxon>
    </lineage>
</organism>
<dbReference type="SUPFAM" id="SSF51735">
    <property type="entry name" value="NAD(P)-binding Rossmann-fold domains"/>
    <property type="match status" value="1"/>
</dbReference>
<comment type="similarity">
    <text evidence="1">Belongs to the zinc-containing alcohol dehydrogenase family.</text>
</comment>
<reference evidence="4" key="1">
    <citation type="submission" date="2022-12" db="EMBL/GenBank/DDBJ databases">
        <authorList>
            <person name="Petersen C."/>
        </authorList>
    </citation>
    <scope>NUCLEOTIDE SEQUENCE</scope>
    <source>
        <strain evidence="4">IBT 16125</strain>
    </source>
</reference>
<proteinExistence type="inferred from homology"/>
<evidence type="ECO:0000259" key="3">
    <source>
        <dbReference type="SMART" id="SM00829"/>
    </source>
</evidence>
<dbReference type="GO" id="GO:0016651">
    <property type="term" value="F:oxidoreductase activity, acting on NAD(P)H"/>
    <property type="evidence" value="ECO:0007669"/>
    <property type="project" value="InterPro"/>
</dbReference>
<gene>
    <name evidence="4" type="ORF">N7458_005911</name>
</gene>
<dbReference type="InterPro" id="IPR011032">
    <property type="entry name" value="GroES-like_sf"/>
</dbReference>
<protein>
    <submittedName>
        <fullName evidence="4">Alcohol dehydrogenase</fullName>
    </submittedName>
</protein>
<dbReference type="EMBL" id="JAPVEA010000006">
    <property type="protein sequence ID" value="KAJ5449462.1"/>
    <property type="molecule type" value="Genomic_DNA"/>
</dbReference>
<keyword evidence="5" id="KW-1185">Reference proteome</keyword>
<evidence type="ECO:0000313" key="4">
    <source>
        <dbReference type="EMBL" id="KAJ5449462.1"/>
    </source>
</evidence>
<dbReference type="Pfam" id="PF08240">
    <property type="entry name" value="ADH_N"/>
    <property type="match status" value="1"/>
</dbReference>
<dbReference type="InterPro" id="IPR047122">
    <property type="entry name" value="Trans-enoyl_RdTase-like"/>
</dbReference>
<dbReference type="InterPro" id="IPR020843">
    <property type="entry name" value="ER"/>
</dbReference>
<dbReference type="InterPro" id="IPR013154">
    <property type="entry name" value="ADH-like_N"/>
</dbReference>
<dbReference type="PANTHER" id="PTHR45348:SF5">
    <property type="entry name" value="OXIDOREDUCTASE, PUTATIVE (AFU_ORTHOLOGUE AFUA_8G01420)-RELATED"/>
    <property type="match status" value="1"/>
</dbReference>
<dbReference type="AlphaFoldDB" id="A0AAD6C3A3"/>
<reference evidence="4" key="2">
    <citation type="journal article" date="2023" name="IMA Fungus">
        <title>Comparative genomic study of the Penicillium genus elucidates a diverse pangenome and 15 lateral gene transfer events.</title>
        <authorList>
            <person name="Petersen C."/>
            <person name="Sorensen T."/>
            <person name="Nielsen M.R."/>
            <person name="Sondergaard T.E."/>
            <person name="Sorensen J.L."/>
            <person name="Fitzpatrick D.A."/>
            <person name="Frisvad J.C."/>
            <person name="Nielsen K.L."/>
        </authorList>
    </citation>
    <scope>NUCLEOTIDE SEQUENCE</scope>
    <source>
        <strain evidence="4">IBT 16125</strain>
    </source>
</reference>
<dbReference type="SUPFAM" id="SSF50129">
    <property type="entry name" value="GroES-like"/>
    <property type="match status" value="1"/>
</dbReference>
<dbReference type="CDD" id="cd08249">
    <property type="entry name" value="enoyl_reductase_like"/>
    <property type="match status" value="1"/>
</dbReference>
<dbReference type="RefSeq" id="XP_056764997.1">
    <property type="nucleotide sequence ID" value="XM_056909293.1"/>
</dbReference>
<evidence type="ECO:0000313" key="5">
    <source>
        <dbReference type="Proteomes" id="UP001213681"/>
    </source>
</evidence>
<comment type="caution">
    <text evidence="4">The sequence shown here is derived from an EMBL/GenBank/DDBJ whole genome shotgun (WGS) entry which is preliminary data.</text>
</comment>
<accession>A0AAD6C3A3</accession>
<evidence type="ECO:0000256" key="2">
    <source>
        <dbReference type="ARBA" id="ARBA00023002"/>
    </source>
</evidence>
<keyword evidence="2" id="KW-0560">Oxidoreductase</keyword>
<sequence>MKSLIVQAHPLRCKIVDVPVPQPGPQEVLIKVIYCASNPRDWKAPDHLIPGEDINQGNEMSGVIEAVGSDVYEFRKGDRVAAAHPIQTANGTYAEYATAPVNTCFLLPPNISLEGSYFVVLNTSMFLTKVPSEGCTIPFALCTAALGFYQRLKIPFPTSPNNAEVQSPLIIYGGSSSIGAYSLKLAKLGRFTKIIAVCGSGRDYVESIGVVTHFVDYRKGNVVNDLKTALDGEKCLHAVDAINNGTSWNHLVAVLEPEGSRMSVYLPRLDYTSIPTHITIGPTFVGTVHGQPTPYWDQKCDEDVDFAYALFRLVSKWLAEGKISGHPYQLLPYGLASVENGLQQLKDGNVCAKKLIYRIADTPGLDYV</sequence>
<dbReference type="InterPro" id="IPR036291">
    <property type="entry name" value="NAD(P)-bd_dom_sf"/>
</dbReference>
<dbReference type="Proteomes" id="UP001213681">
    <property type="component" value="Unassembled WGS sequence"/>
</dbReference>
<name>A0AAD6C3A3_9EURO</name>